<proteinExistence type="predicted"/>
<name>A0ABM9QSQ5_9VIBR</name>
<accession>A0ABM9QSQ5</accession>
<reference evidence="1 2" key="1">
    <citation type="submission" date="2014-06" db="EMBL/GenBank/DDBJ databases">
        <authorList>
            <person name="Le Roux F."/>
        </authorList>
    </citation>
    <scope>NUCLEOTIDE SEQUENCE [LARGE SCALE GENOMIC DNA]</scope>
    <source>
        <strain evidence="1 2">J5-4</strain>
    </source>
</reference>
<gene>
    <name evidence="1" type="ORF">VCR4J5_170227</name>
</gene>
<comment type="caution">
    <text evidence="1">The sequence shown here is derived from an EMBL/GenBank/DDBJ whole genome shotgun (WGS) entry which is preliminary data.</text>
</comment>
<keyword evidence="2" id="KW-1185">Reference proteome</keyword>
<sequence>MPLVPCYLMESFDSALGRGVWLASESLMRNRPSNLRFSGITTGRQFDTYSTLKINMLTPISLPYLLDYGDGVKHVSEILLWIIGVSFCARMELYEF</sequence>
<organism evidence="1 2">
    <name type="scientific">Vibrio crassostreae</name>
    <dbReference type="NCBI Taxonomy" id="246167"/>
    <lineage>
        <taxon>Bacteria</taxon>
        <taxon>Pseudomonadati</taxon>
        <taxon>Pseudomonadota</taxon>
        <taxon>Gammaproteobacteria</taxon>
        <taxon>Vibrionales</taxon>
        <taxon>Vibrionaceae</taxon>
        <taxon>Vibrio</taxon>
    </lineage>
</organism>
<evidence type="ECO:0000313" key="1">
    <source>
        <dbReference type="EMBL" id="CDT26132.1"/>
    </source>
</evidence>
<protein>
    <submittedName>
        <fullName evidence="1">Uncharacterized protein</fullName>
    </submittedName>
</protein>
<evidence type="ECO:0000313" key="2">
    <source>
        <dbReference type="Proteomes" id="UP000049077"/>
    </source>
</evidence>
<dbReference type="EMBL" id="CCJX01000079">
    <property type="protein sequence ID" value="CDT26132.1"/>
    <property type="molecule type" value="Genomic_DNA"/>
</dbReference>
<dbReference type="Proteomes" id="UP000049077">
    <property type="component" value="Unassembled WGS sequence"/>
</dbReference>